<dbReference type="AlphaFoldDB" id="A0A644U400"/>
<protein>
    <submittedName>
        <fullName evidence="1">Uncharacterized protein</fullName>
    </submittedName>
</protein>
<proteinExistence type="predicted"/>
<dbReference type="EMBL" id="VSSQ01000072">
    <property type="protein sequence ID" value="MPL73361.1"/>
    <property type="molecule type" value="Genomic_DNA"/>
</dbReference>
<reference evidence="1" key="1">
    <citation type="submission" date="2019-08" db="EMBL/GenBank/DDBJ databases">
        <authorList>
            <person name="Kucharzyk K."/>
            <person name="Murdoch R.W."/>
            <person name="Higgins S."/>
            <person name="Loffler F."/>
        </authorList>
    </citation>
    <scope>NUCLEOTIDE SEQUENCE</scope>
</reference>
<organism evidence="1">
    <name type="scientific">bioreactor metagenome</name>
    <dbReference type="NCBI Taxonomy" id="1076179"/>
    <lineage>
        <taxon>unclassified sequences</taxon>
        <taxon>metagenomes</taxon>
        <taxon>ecological metagenomes</taxon>
    </lineage>
</organism>
<sequence length="141" mass="16656">MNAIHFYNRDKELEMSFSDFQVQKNKPDFNDFVLFQIEIKHSFVNVSINSECLDIDFTKFLIDLRKLHKMKVRTASFIQTIEKNIEITFNLNELGQILVSVIIQKQIENIILKFAYGTDQSFLPELIDEIETMIKEMEISN</sequence>
<accession>A0A644U400</accession>
<gene>
    <name evidence="1" type="ORF">SDC9_19160</name>
</gene>
<dbReference type="Pfam" id="PF24716">
    <property type="entry name" value="WapI"/>
    <property type="match status" value="1"/>
</dbReference>
<name>A0A644U400_9ZZZZ</name>
<dbReference type="InterPro" id="IPR056510">
    <property type="entry name" value="WapI"/>
</dbReference>
<evidence type="ECO:0000313" key="1">
    <source>
        <dbReference type="EMBL" id="MPL73361.1"/>
    </source>
</evidence>
<comment type="caution">
    <text evidence="1">The sequence shown here is derived from an EMBL/GenBank/DDBJ whole genome shotgun (WGS) entry which is preliminary data.</text>
</comment>